<name>A0A6G1E5K1_9ORYZ</name>
<evidence type="ECO:0000313" key="13">
    <source>
        <dbReference type="EMBL" id="KAF0920007.1"/>
    </source>
</evidence>
<dbReference type="SUPFAM" id="SSF56112">
    <property type="entry name" value="Protein kinase-like (PK-like)"/>
    <property type="match status" value="1"/>
</dbReference>
<comment type="caution">
    <text evidence="13">The sequence shown here is derived from an EMBL/GenBank/DDBJ whole genome shotgun (WGS) entry which is preliminary data.</text>
</comment>
<dbReference type="SMART" id="SM00220">
    <property type="entry name" value="S_TKc"/>
    <property type="match status" value="1"/>
</dbReference>
<evidence type="ECO:0000256" key="5">
    <source>
        <dbReference type="ARBA" id="ARBA00022741"/>
    </source>
</evidence>
<dbReference type="GO" id="GO:0005524">
    <property type="term" value="F:ATP binding"/>
    <property type="evidence" value="ECO:0007669"/>
    <property type="project" value="UniProtKB-KW"/>
</dbReference>
<comment type="similarity">
    <text evidence="1">Belongs to the protein kinase superfamily. CAMK Ser/Thr protein kinase family. SNF1 subfamily.</text>
</comment>
<evidence type="ECO:0000256" key="2">
    <source>
        <dbReference type="ARBA" id="ARBA00012513"/>
    </source>
</evidence>
<evidence type="ECO:0000313" key="14">
    <source>
        <dbReference type="Proteomes" id="UP000479710"/>
    </source>
</evidence>
<dbReference type="Proteomes" id="UP000479710">
    <property type="component" value="Unassembled WGS sequence"/>
</dbReference>
<dbReference type="InterPro" id="IPR011009">
    <property type="entry name" value="Kinase-like_dom_sf"/>
</dbReference>
<accession>A0A6G1E5K1</accession>
<dbReference type="SUPFAM" id="SSF103243">
    <property type="entry name" value="KA1-like"/>
    <property type="match status" value="1"/>
</dbReference>
<evidence type="ECO:0000256" key="3">
    <source>
        <dbReference type="ARBA" id="ARBA00022527"/>
    </source>
</evidence>
<protein>
    <recommendedName>
        <fullName evidence="2">non-specific serine/threonine protein kinase</fullName>
        <ecNumber evidence="2">2.7.11.1</ecNumber>
    </recommendedName>
</protein>
<comment type="catalytic activity">
    <reaction evidence="9">
        <text>L-seryl-[protein] + ATP = O-phospho-L-seryl-[protein] + ADP + H(+)</text>
        <dbReference type="Rhea" id="RHEA:17989"/>
        <dbReference type="Rhea" id="RHEA-COMP:9863"/>
        <dbReference type="Rhea" id="RHEA-COMP:11604"/>
        <dbReference type="ChEBI" id="CHEBI:15378"/>
        <dbReference type="ChEBI" id="CHEBI:29999"/>
        <dbReference type="ChEBI" id="CHEBI:30616"/>
        <dbReference type="ChEBI" id="CHEBI:83421"/>
        <dbReference type="ChEBI" id="CHEBI:456216"/>
        <dbReference type="EC" id="2.7.11.1"/>
    </reaction>
</comment>
<evidence type="ECO:0000256" key="6">
    <source>
        <dbReference type="ARBA" id="ARBA00022777"/>
    </source>
</evidence>
<evidence type="ECO:0000256" key="4">
    <source>
        <dbReference type="ARBA" id="ARBA00022679"/>
    </source>
</evidence>
<dbReference type="PROSITE" id="PS50011">
    <property type="entry name" value="PROTEIN_KINASE_DOM"/>
    <property type="match status" value="1"/>
</dbReference>
<dbReference type="Gene3D" id="1.10.510.10">
    <property type="entry name" value="Transferase(Phosphotransferase) domain 1"/>
    <property type="match status" value="1"/>
</dbReference>
<dbReference type="PROSITE" id="PS50030">
    <property type="entry name" value="UBA"/>
    <property type="match status" value="1"/>
</dbReference>
<dbReference type="InterPro" id="IPR008271">
    <property type="entry name" value="Ser/Thr_kinase_AS"/>
</dbReference>
<dbReference type="InterPro" id="IPR015940">
    <property type="entry name" value="UBA"/>
</dbReference>
<dbReference type="OrthoDB" id="193931at2759"/>
<keyword evidence="14" id="KW-1185">Reference proteome</keyword>
<dbReference type="CDD" id="cd14335">
    <property type="entry name" value="UBA_SnRK1_plant"/>
    <property type="match status" value="1"/>
</dbReference>
<dbReference type="PANTHER" id="PTHR24346:SF97">
    <property type="entry name" value="NON-SPECIFIC SERINE_THREONINE PROTEIN KINASE"/>
    <property type="match status" value="1"/>
</dbReference>
<dbReference type="PROSITE" id="PS50032">
    <property type="entry name" value="KA1"/>
    <property type="match status" value="1"/>
</dbReference>
<keyword evidence="4" id="KW-0808">Transferase</keyword>
<proteinExistence type="inferred from homology"/>
<gene>
    <name evidence="13" type="ORF">E2562_032491</name>
</gene>
<sequence>MQGGGGRGGAAAAAATAATQQHRELLERYELVRVRGRGTFADVWEARHRRTGHSVAVKILRLAAGVPIRKMEREIAVMRLLNHPHIIRFYEAIAGGDGEHVYIVMELAPQGQLYDYVTQLGRLREDEACRIFQQIISGAEYCHHNMVVHRDLKLENILMDSEMNVKIVDFGFSKFFRHNKVLSASCGSREYAAPELHAGIKYVGPPVDVWSLGVILYILLCGRLPFDSSDVSELLRIIKRAEFNIPAYVPDDARDLISSMLIVRPDKRLTITEVRTHRWLQCSIPRYLAMPPLNARTQITKIDGETVEKVVRHGFDKRYLVESLENGVENEATVAYNLILSKQIDAATRYLWTIDVYQEAGQSTTTGEAEAIGNSAEGQPVAVVVAGETNEGDESNGWALGGVEFHECPRQAMRIIAAALREIGVIYVHDDDQGRYGKLLCARFTGTVSSAGVRRIIRSYLTATDAPSSSYSAAAGASNDDVLESLSAAVFFEIQLYKSAGEGNCLMDLKRLSGPQLQYLNICSELSSKLRAIN</sequence>
<organism evidence="13 14">
    <name type="scientific">Oryza meyeriana var. granulata</name>
    <dbReference type="NCBI Taxonomy" id="110450"/>
    <lineage>
        <taxon>Eukaryota</taxon>
        <taxon>Viridiplantae</taxon>
        <taxon>Streptophyta</taxon>
        <taxon>Embryophyta</taxon>
        <taxon>Tracheophyta</taxon>
        <taxon>Spermatophyta</taxon>
        <taxon>Magnoliopsida</taxon>
        <taxon>Liliopsida</taxon>
        <taxon>Poales</taxon>
        <taxon>Poaceae</taxon>
        <taxon>BOP clade</taxon>
        <taxon>Oryzoideae</taxon>
        <taxon>Oryzeae</taxon>
        <taxon>Oryzinae</taxon>
        <taxon>Oryza</taxon>
        <taxon>Oryza meyeriana</taxon>
    </lineage>
</organism>
<reference evidence="13 14" key="1">
    <citation type="submission" date="2019-11" db="EMBL/GenBank/DDBJ databases">
        <title>Whole genome sequence of Oryza granulata.</title>
        <authorList>
            <person name="Li W."/>
        </authorList>
    </citation>
    <scope>NUCLEOTIDE SEQUENCE [LARGE SCALE GENOMIC DNA]</scope>
    <source>
        <strain evidence="14">cv. Menghai</strain>
        <tissue evidence="13">Leaf</tissue>
    </source>
</reference>
<dbReference type="Pfam" id="PF00069">
    <property type="entry name" value="Pkinase"/>
    <property type="match status" value="1"/>
</dbReference>
<dbReference type="GO" id="GO:0004674">
    <property type="term" value="F:protein serine/threonine kinase activity"/>
    <property type="evidence" value="ECO:0007669"/>
    <property type="project" value="UniProtKB-KW"/>
</dbReference>
<dbReference type="InterPro" id="IPR028375">
    <property type="entry name" value="KA1/Ssp2_C"/>
</dbReference>
<dbReference type="PROSITE" id="PS00108">
    <property type="entry name" value="PROTEIN_KINASE_ST"/>
    <property type="match status" value="1"/>
</dbReference>
<keyword evidence="5" id="KW-0547">Nucleotide-binding</keyword>
<dbReference type="InterPro" id="IPR000719">
    <property type="entry name" value="Prot_kinase_dom"/>
</dbReference>
<keyword evidence="3" id="KW-0723">Serine/threonine-protein kinase</keyword>
<evidence type="ECO:0000256" key="8">
    <source>
        <dbReference type="ARBA" id="ARBA00047899"/>
    </source>
</evidence>
<keyword evidence="6" id="KW-0418">Kinase</keyword>
<dbReference type="AlphaFoldDB" id="A0A6G1E5K1"/>
<dbReference type="GO" id="GO:0035556">
    <property type="term" value="P:intracellular signal transduction"/>
    <property type="evidence" value="ECO:0007669"/>
    <property type="project" value="TreeGrafter"/>
</dbReference>
<evidence type="ECO:0000256" key="7">
    <source>
        <dbReference type="ARBA" id="ARBA00022840"/>
    </source>
</evidence>
<dbReference type="InterPro" id="IPR001772">
    <property type="entry name" value="KA1_dom"/>
</dbReference>
<feature type="domain" description="UBA" evidence="11">
    <location>
        <begin position="301"/>
        <end position="342"/>
    </location>
</feature>
<feature type="domain" description="Protein kinase" evidence="10">
    <location>
        <begin position="29"/>
        <end position="280"/>
    </location>
</feature>
<evidence type="ECO:0000256" key="1">
    <source>
        <dbReference type="ARBA" id="ARBA00006234"/>
    </source>
</evidence>
<dbReference type="EC" id="2.7.11.1" evidence="2"/>
<dbReference type="FunFam" id="1.10.510.10:FF:001405">
    <property type="entry name" value="Non-specific serine/threonine protein kinase"/>
    <property type="match status" value="1"/>
</dbReference>
<evidence type="ECO:0000259" key="12">
    <source>
        <dbReference type="PROSITE" id="PS50032"/>
    </source>
</evidence>
<feature type="domain" description="KA1" evidence="12">
    <location>
        <begin position="483"/>
        <end position="532"/>
    </location>
</feature>
<dbReference type="EMBL" id="SPHZ02000005">
    <property type="protein sequence ID" value="KAF0920007.1"/>
    <property type="molecule type" value="Genomic_DNA"/>
</dbReference>
<dbReference type="CDD" id="cd14003">
    <property type="entry name" value="STKc_AMPK-like"/>
    <property type="match status" value="1"/>
</dbReference>
<evidence type="ECO:0000259" key="10">
    <source>
        <dbReference type="PROSITE" id="PS50011"/>
    </source>
</evidence>
<dbReference type="GO" id="GO:0005737">
    <property type="term" value="C:cytoplasm"/>
    <property type="evidence" value="ECO:0007669"/>
    <property type="project" value="TreeGrafter"/>
</dbReference>
<evidence type="ECO:0000259" key="11">
    <source>
        <dbReference type="PROSITE" id="PS50030"/>
    </source>
</evidence>
<comment type="catalytic activity">
    <reaction evidence="8">
        <text>L-threonyl-[protein] + ATP = O-phospho-L-threonyl-[protein] + ADP + H(+)</text>
        <dbReference type="Rhea" id="RHEA:46608"/>
        <dbReference type="Rhea" id="RHEA-COMP:11060"/>
        <dbReference type="Rhea" id="RHEA-COMP:11605"/>
        <dbReference type="ChEBI" id="CHEBI:15378"/>
        <dbReference type="ChEBI" id="CHEBI:30013"/>
        <dbReference type="ChEBI" id="CHEBI:30616"/>
        <dbReference type="ChEBI" id="CHEBI:61977"/>
        <dbReference type="ChEBI" id="CHEBI:456216"/>
        <dbReference type="EC" id="2.7.11.1"/>
    </reaction>
</comment>
<evidence type="ECO:0000256" key="9">
    <source>
        <dbReference type="ARBA" id="ARBA00048679"/>
    </source>
</evidence>
<dbReference type="PANTHER" id="PTHR24346">
    <property type="entry name" value="MAP/MICROTUBULE AFFINITY-REGULATING KINASE"/>
    <property type="match status" value="1"/>
</dbReference>
<dbReference type="Pfam" id="PF02149">
    <property type="entry name" value="KA1"/>
    <property type="match status" value="1"/>
</dbReference>
<keyword evidence="7" id="KW-0067">ATP-binding</keyword>